<comment type="caution">
    <text evidence="2">The sequence shown here is derived from an EMBL/GenBank/DDBJ whole genome shotgun (WGS) entry which is preliminary data.</text>
</comment>
<evidence type="ECO:0000256" key="1">
    <source>
        <dbReference type="SAM" id="MobiDB-lite"/>
    </source>
</evidence>
<dbReference type="PANTHER" id="PTHR12271:SF123">
    <property type="entry name" value="PROTEIN HESO1"/>
    <property type="match status" value="1"/>
</dbReference>
<reference evidence="2" key="2">
    <citation type="submission" date="2021-12" db="EMBL/GenBank/DDBJ databases">
        <title>Resequencing data analysis of finger millet.</title>
        <authorList>
            <person name="Hatakeyama M."/>
            <person name="Aluri S."/>
            <person name="Balachadran M.T."/>
            <person name="Sivarajan S.R."/>
            <person name="Poveda L."/>
            <person name="Shimizu-Inatsugi R."/>
            <person name="Schlapbach R."/>
            <person name="Sreeman S.M."/>
            <person name="Shimizu K.K."/>
        </authorList>
    </citation>
    <scope>NUCLEOTIDE SEQUENCE</scope>
</reference>
<keyword evidence="3" id="KW-1185">Reference proteome</keyword>
<gene>
    <name evidence="2" type="primary">ga09064</name>
    <name evidence="2" type="ORF">PR202_ga09064</name>
</gene>
<accession>A0AAV5C4A1</accession>
<feature type="region of interest" description="Disordered" evidence="1">
    <location>
        <begin position="271"/>
        <end position="313"/>
    </location>
</feature>
<organism evidence="2 3">
    <name type="scientific">Eleusine coracana subsp. coracana</name>
    <dbReference type="NCBI Taxonomy" id="191504"/>
    <lineage>
        <taxon>Eukaryota</taxon>
        <taxon>Viridiplantae</taxon>
        <taxon>Streptophyta</taxon>
        <taxon>Embryophyta</taxon>
        <taxon>Tracheophyta</taxon>
        <taxon>Spermatophyta</taxon>
        <taxon>Magnoliopsida</taxon>
        <taxon>Liliopsida</taxon>
        <taxon>Poales</taxon>
        <taxon>Poaceae</taxon>
        <taxon>PACMAD clade</taxon>
        <taxon>Chloridoideae</taxon>
        <taxon>Cynodonteae</taxon>
        <taxon>Eleusininae</taxon>
        <taxon>Eleusine</taxon>
    </lineage>
</organism>
<dbReference type="Gene3D" id="1.10.1410.10">
    <property type="match status" value="1"/>
</dbReference>
<dbReference type="Proteomes" id="UP001054889">
    <property type="component" value="Unassembled WGS sequence"/>
</dbReference>
<dbReference type="GO" id="GO:0031123">
    <property type="term" value="P:RNA 3'-end processing"/>
    <property type="evidence" value="ECO:0007669"/>
    <property type="project" value="TreeGrafter"/>
</dbReference>
<sequence>MHFIPDARIKSRIFYWINTIDDRFGDIVLLVKEWAKAQNINDPKNGTLNSYSLCLLVLFHFQTCEPAILPPLKEIYDGNVAEDIAGMAFRDEKHVDEVCVTNKARFLRQNMGQRNQSSVSQLLASFFHKIEDSFERPDNAARAVGAEELLLIGRAFKYVSSRFTAGALADRNELVSLLCTPTVQSILGDRVRASRYTMDTPNQQHQQARSLTGSRSAITSQMFAGRQTAQPSTEHVTAGLYQNNNRSHVYASDVEHQYHDDLRLYAARRQQASQYQNQHRRREFSPYQSASTTRYDEPVGRRYHNGPTWDYGS</sequence>
<evidence type="ECO:0000313" key="2">
    <source>
        <dbReference type="EMBL" id="GJM92583.1"/>
    </source>
</evidence>
<dbReference type="AlphaFoldDB" id="A0AAV5C4A1"/>
<reference evidence="2" key="1">
    <citation type="journal article" date="2018" name="DNA Res.">
        <title>Multiple hybrid de novo genome assembly of finger millet, an orphan allotetraploid crop.</title>
        <authorList>
            <person name="Hatakeyama M."/>
            <person name="Aluri S."/>
            <person name="Balachadran M.T."/>
            <person name="Sivarajan S.R."/>
            <person name="Patrignani A."/>
            <person name="Gruter S."/>
            <person name="Poveda L."/>
            <person name="Shimizu-Inatsugi R."/>
            <person name="Baeten J."/>
            <person name="Francoijs K.J."/>
            <person name="Nataraja K.N."/>
            <person name="Reddy Y.A.N."/>
            <person name="Phadnis S."/>
            <person name="Ravikumar R.L."/>
            <person name="Schlapbach R."/>
            <person name="Sreeman S.M."/>
            <person name="Shimizu K.K."/>
        </authorList>
    </citation>
    <scope>NUCLEOTIDE SEQUENCE</scope>
</reference>
<dbReference type="SUPFAM" id="SSF81631">
    <property type="entry name" value="PAP/OAS1 substrate-binding domain"/>
    <property type="match status" value="1"/>
</dbReference>
<dbReference type="GO" id="GO:0050265">
    <property type="term" value="F:RNA uridylyltransferase activity"/>
    <property type="evidence" value="ECO:0007669"/>
    <property type="project" value="TreeGrafter"/>
</dbReference>
<dbReference type="EMBL" id="BQKI01000004">
    <property type="protein sequence ID" value="GJM92583.1"/>
    <property type="molecule type" value="Genomic_DNA"/>
</dbReference>
<protein>
    <submittedName>
        <fullName evidence="2">Uncharacterized protein</fullName>
    </submittedName>
</protein>
<name>A0AAV5C4A1_ELECO</name>
<evidence type="ECO:0000313" key="3">
    <source>
        <dbReference type="Proteomes" id="UP001054889"/>
    </source>
</evidence>
<dbReference type="PANTHER" id="PTHR12271">
    <property type="entry name" value="POLY A POLYMERASE CID PAP -RELATED"/>
    <property type="match status" value="1"/>
</dbReference>
<proteinExistence type="predicted"/>